<feature type="transmembrane region" description="Helical" evidence="1">
    <location>
        <begin position="74"/>
        <end position="97"/>
    </location>
</feature>
<dbReference type="AlphaFoldDB" id="A0A347YC92"/>
<evidence type="ECO:0000256" key="1">
    <source>
        <dbReference type="SAM" id="Phobius"/>
    </source>
</evidence>
<feature type="transmembrane region" description="Helical" evidence="1">
    <location>
        <begin position="46"/>
        <end position="67"/>
    </location>
</feature>
<accession>A0A347YC92</accession>
<keyword evidence="1" id="KW-0472">Membrane</keyword>
<name>A0A347YC92_DRAME</name>
<feature type="transmembrane region" description="Helical" evidence="1">
    <location>
        <begin position="117"/>
        <end position="138"/>
    </location>
</feature>
<keyword evidence="1" id="KW-0812">Transmembrane</keyword>
<evidence type="ECO:0000313" key="2">
    <source>
        <dbReference type="EMBL" id="BAV81402.1"/>
    </source>
</evidence>
<organism evidence="2">
    <name type="scientific">Dracunculus medinensis</name>
    <name type="common">Guinea worm</name>
    <dbReference type="NCBI Taxonomy" id="318479"/>
    <lineage>
        <taxon>Eukaryota</taxon>
        <taxon>Metazoa</taxon>
        <taxon>Ecdysozoa</taxon>
        <taxon>Nematoda</taxon>
        <taxon>Chromadorea</taxon>
        <taxon>Rhabditida</taxon>
        <taxon>Spirurina</taxon>
        <taxon>Dracunculoidea</taxon>
        <taxon>Dracunculidae</taxon>
        <taxon>Dracunculus</taxon>
    </lineage>
</organism>
<keyword evidence="2" id="KW-0496">Mitochondrion</keyword>
<keyword evidence="1" id="KW-1133">Transmembrane helix</keyword>
<feature type="transmembrane region" description="Helical" evidence="1">
    <location>
        <begin position="150"/>
        <end position="174"/>
    </location>
</feature>
<feature type="transmembrane region" description="Helical" evidence="1">
    <location>
        <begin position="180"/>
        <end position="201"/>
    </location>
</feature>
<sequence length="206" mass="24056">MFFSLYFLLFFFVVLFFIQEFGGFYEFFNGLGVGFCNYLFGGGDSYFVKFLLVFVVLVMSFSFYHYLSYTEDVWCNVVFSGSLSMVGLLVSFLVWLMRVRVHWNYVSSSLEVVGLSWWGFLSGVYHHVSTPVVMLLRVYMNFLIGQGGKWALLVMGFGSSFLLFGFSYFLFFFYEMMVLVLQSFIFVILLYEVLGLLYPYYCVDSC</sequence>
<geneLocation type="mitochondrion" evidence="2"/>
<gene>
    <name evidence="2" type="primary">ATP6</name>
</gene>
<proteinExistence type="predicted"/>
<protein>
    <submittedName>
        <fullName evidence="2">ATP synthase F0 subunit 6</fullName>
    </submittedName>
</protein>
<dbReference type="EMBL" id="AP017682">
    <property type="protein sequence ID" value="BAV81402.1"/>
    <property type="molecule type" value="Genomic_DNA"/>
</dbReference>
<reference evidence="2" key="1">
    <citation type="submission" date="2016-10" db="EMBL/GenBank/DDBJ databases">
        <title>Complete mitochondrial genomes of 50 helminths species.</title>
        <authorList>
            <person name="Kikuchi T."/>
            <person name="Holroyd N."/>
            <person name="Berriman M."/>
        </authorList>
    </citation>
    <scope>NUCLEOTIDE SEQUENCE</scope>
</reference>